<organism evidence="3 4">
    <name type="scientific">Microvirga aerilata</name>
    <dbReference type="NCBI Taxonomy" id="670292"/>
    <lineage>
        <taxon>Bacteria</taxon>
        <taxon>Pseudomonadati</taxon>
        <taxon>Pseudomonadota</taxon>
        <taxon>Alphaproteobacteria</taxon>
        <taxon>Hyphomicrobiales</taxon>
        <taxon>Methylobacteriaceae</taxon>
        <taxon>Microvirga</taxon>
    </lineage>
</organism>
<dbReference type="AlphaFoldDB" id="A0A936ZBM3"/>
<keyword evidence="2" id="KW-0732">Signal</keyword>
<evidence type="ECO:0000313" key="3">
    <source>
        <dbReference type="EMBL" id="MBL0404770.1"/>
    </source>
</evidence>
<dbReference type="SUPFAM" id="SSF56436">
    <property type="entry name" value="C-type lectin-like"/>
    <property type="match status" value="1"/>
</dbReference>
<feature type="signal peptide" evidence="2">
    <location>
        <begin position="1"/>
        <end position="26"/>
    </location>
</feature>
<protein>
    <recommendedName>
        <fullName evidence="5">Lectin</fullName>
    </recommendedName>
</protein>
<reference evidence="3" key="1">
    <citation type="submission" date="2021-01" db="EMBL/GenBank/DDBJ databases">
        <title>Microvirga sp.</title>
        <authorList>
            <person name="Kim M.K."/>
        </authorList>
    </citation>
    <scope>NUCLEOTIDE SEQUENCE</scope>
    <source>
        <strain evidence="3">5420S-16</strain>
    </source>
</reference>
<proteinExistence type="predicted"/>
<evidence type="ECO:0000256" key="2">
    <source>
        <dbReference type="SAM" id="SignalP"/>
    </source>
</evidence>
<dbReference type="RefSeq" id="WP_202059779.1">
    <property type="nucleotide sequence ID" value="NZ_JAEQMY010000014.1"/>
</dbReference>
<evidence type="ECO:0000313" key="4">
    <source>
        <dbReference type="Proteomes" id="UP000605848"/>
    </source>
</evidence>
<accession>A0A936ZBM3</accession>
<evidence type="ECO:0008006" key="5">
    <source>
        <dbReference type="Google" id="ProtNLM"/>
    </source>
</evidence>
<comment type="caution">
    <text evidence="3">The sequence shown here is derived from an EMBL/GenBank/DDBJ whole genome shotgun (WGS) entry which is preliminary data.</text>
</comment>
<feature type="chain" id="PRO_5037090196" description="Lectin" evidence="2">
    <location>
        <begin position="27"/>
        <end position="222"/>
    </location>
</feature>
<sequence length="222" mass="22623">MRGTSTLSIMASIGVVALASVGSAGAQTAPGDTTFFVTSVGSGKGADLGGLDGADRHCETLAEAAGIRGKMWRAYLSTQGATAVNARDRIGRGPWQNAKGAVIAKDVADLHGPGNNLTKQTALTEKGEMVKGRGDQPNQHDILTGSQPDGTAFAGNQDMTCGNWTKSGAEGAAMTGHHDRMGLDESPPAKSWNSSHATRGGCSQDALRGTGGAGLFYCFAAN</sequence>
<keyword evidence="4" id="KW-1185">Reference proteome</keyword>
<dbReference type="InterPro" id="IPR016187">
    <property type="entry name" value="CTDL_fold"/>
</dbReference>
<gene>
    <name evidence="3" type="ORF">JKG68_12395</name>
</gene>
<dbReference type="InterPro" id="IPR016186">
    <property type="entry name" value="C-type_lectin-like/link_sf"/>
</dbReference>
<feature type="region of interest" description="Disordered" evidence="1">
    <location>
        <begin position="170"/>
        <end position="199"/>
    </location>
</feature>
<dbReference type="Gene3D" id="3.10.100.10">
    <property type="entry name" value="Mannose-Binding Protein A, subunit A"/>
    <property type="match status" value="1"/>
</dbReference>
<dbReference type="EMBL" id="JAEQMY010000014">
    <property type="protein sequence ID" value="MBL0404770.1"/>
    <property type="molecule type" value="Genomic_DNA"/>
</dbReference>
<name>A0A936ZBM3_9HYPH</name>
<evidence type="ECO:0000256" key="1">
    <source>
        <dbReference type="SAM" id="MobiDB-lite"/>
    </source>
</evidence>
<dbReference type="Proteomes" id="UP000605848">
    <property type="component" value="Unassembled WGS sequence"/>
</dbReference>